<dbReference type="InterPro" id="IPR003702">
    <property type="entry name" value="ActCoA_hydro_N"/>
</dbReference>
<feature type="domain" description="Acetyl-CoA hydrolase/transferase C-terminal" evidence="4">
    <location>
        <begin position="275"/>
        <end position="427"/>
    </location>
</feature>
<evidence type="ECO:0000256" key="2">
    <source>
        <dbReference type="ARBA" id="ARBA00022679"/>
    </source>
</evidence>
<gene>
    <name evidence="5" type="ORF">SAMN05216508_10862</name>
</gene>
<dbReference type="Pfam" id="PF13336">
    <property type="entry name" value="AcetylCoA_hyd_C"/>
    <property type="match status" value="1"/>
</dbReference>
<dbReference type="AlphaFoldDB" id="A0A1I7GQ14"/>
<dbReference type="InterPro" id="IPR026888">
    <property type="entry name" value="AcetylCoA_hyd_C"/>
</dbReference>
<keyword evidence="2" id="KW-0808">Transferase</keyword>
<proteinExistence type="inferred from homology"/>
<name>A0A1I7GQ14_9FIRM</name>
<dbReference type="InterPro" id="IPR046433">
    <property type="entry name" value="ActCoA_hydro"/>
</dbReference>
<dbReference type="RefSeq" id="WP_090163661.1">
    <property type="nucleotide sequence ID" value="NZ_CACVNK010000005.1"/>
</dbReference>
<dbReference type="GeneID" id="78354710"/>
<dbReference type="InterPro" id="IPR038460">
    <property type="entry name" value="AcetylCoA_hyd_C_sf"/>
</dbReference>
<dbReference type="Gene3D" id="3.30.750.70">
    <property type="entry name" value="4-hydroxybutyrate coenzyme like domains"/>
    <property type="match status" value="1"/>
</dbReference>
<dbReference type="SUPFAM" id="SSF100950">
    <property type="entry name" value="NagB/RpiA/CoA transferase-like"/>
    <property type="match status" value="2"/>
</dbReference>
<keyword evidence="5" id="KW-0378">Hydrolase</keyword>
<comment type="similarity">
    <text evidence="1">Belongs to the acetyl-CoA hydrolase/transferase family.</text>
</comment>
<dbReference type="InterPro" id="IPR037171">
    <property type="entry name" value="NagB/RpiA_transferase-like"/>
</dbReference>
<evidence type="ECO:0000313" key="5">
    <source>
        <dbReference type="EMBL" id="SFU50553.1"/>
    </source>
</evidence>
<dbReference type="Gene3D" id="3.40.1080.20">
    <property type="entry name" value="Acetyl-CoA hydrolase/transferase C-terminal domain"/>
    <property type="match status" value="1"/>
</dbReference>
<evidence type="ECO:0000313" key="6">
    <source>
        <dbReference type="Proteomes" id="UP000198817"/>
    </source>
</evidence>
<dbReference type="EMBL" id="FPBT01000008">
    <property type="protein sequence ID" value="SFU50553.1"/>
    <property type="molecule type" value="Genomic_DNA"/>
</dbReference>
<dbReference type="Proteomes" id="UP000198817">
    <property type="component" value="Unassembled WGS sequence"/>
</dbReference>
<dbReference type="Gene3D" id="3.40.1080.10">
    <property type="entry name" value="Glutaconate Coenzyme A-transferase"/>
    <property type="match status" value="1"/>
</dbReference>
<dbReference type="OrthoDB" id="9801795at2"/>
<protein>
    <submittedName>
        <fullName evidence="5">Acyl-CoA hydrolase</fullName>
    </submittedName>
</protein>
<dbReference type="Pfam" id="PF02550">
    <property type="entry name" value="AcetylCoA_hydro"/>
    <property type="match status" value="1"/>
</dbReference>
<reference evidence="5 6" key="1">
    <citation type="submission" date="2016-10" db="EMBL/GenBank/DDBJ databases">
        <authorList>
            <person name="de Groot N.N."/>
        </authorList>
    </citation>
    <scope>NUCLEOTIDE SEQUENCE [LARGE SCALE GENOMIC DNA]</scope>
    <source>
        <strain evidence="5 6">KHGC13</strain>
    </source>
</reference>
<dbReference type="PANTHER" id="PTHR21432:SF20">
    <property type="entry name" value="ACETYL-COA HYDROLASE"/>
    <property type="match status" value="1"/>
</dbReference>
<dbReference type="PANTHER" id="PTHR21432">
    <property type="entry name" value="ACETYL-COA HYDROLASE-RELATED"/>
    <property type="match status" value="1"/>
</dbReference>
<dbReference type="GO" id="GO:0008775">
    <property type="term" value="F:acetate CoA-transferase activity"/>
    <property type="evidence" value="ECO:0007669"/>
    <property type="project" value="InterPro"/>
</dbReference>
<evidence type="ECO:0000259" key="4">
    <source>
        <dbReference type="Pfam" id="PF13336"/>
    </source>
</evidence>
<keyword evidence="6" id="KW-1185">Reference proteome</keyword>
<dbReference type="GO" id="GO:0006083">
    <property type="term" value="P:acetate metabolic process"/>
    <property type="evidence" value="ECO:0007669"/>
    <property type="project" value="InterPro"/>
</dbReference>
<evidence type="ECO:0000256" key="1">
    <source>
        <dbReference type="ARBA" id="ARBA00009632"/>
    </source>
</evidence>
<dbReference type="GO" id="GO:0016787">
    <property type="term" value="F:hydrolase activity"/>
    <property type="evidence" value="ECO:0007669"/>
    <property type="project" value="UniProtKB-KW"/>
</dbReference>
<organism evidence="5 6">
    <name type="scientific">Eubacterium pyruvativorans</name>
    <dbReference type="NCBI Taxonomy" id="155865"/>
    <lineage>
        <taxon>Bacteria</taxon>
        <taxon>Bacillati</taxon>
        <taxon>Bacillota</taxon>
        <taxon>Clostridia</taxon>
        <taxon>Eubacteriales</taxon>
        <taxon>Eubacteriaceae</taxon>
        <taxon>Eubacterium</taxon>
    </lineage>
</organism>
<sequence>MEDFQKIYSEKLTTPEGAAKLIESNSCIAADIALSQPFTLYKAIAERVRKGELKNLTQHSLLDTEAAPFMTDAELAENYRGITWFSQAFARKAVNAGIMDVMPAYYRDIPHLLGDVVSPDVYVGVVSPMDKHGYFTTGTSHSVSAGILKSAKKVILEVNPNMPRSLSSKLIHISEVDALYENDAPLPTVPAPHIDETSKKISDYIVGEIPNGATLQLGIGSIPDAVALGLKGHKHLGIHTEMFTNSMIDLIKCGAVDNSMKPIHTGKTVATFALGSREMYDYIDDNPAMEILPVNYVNDPAVICQHPNFISINAALEVDFYGQVCAEGLGTKHISGTGGQADFVRGAIQSEGGKSFIAFSSTAAHGTVSRITPTLTPGSPVSTSKNDVDMIVTEYGIAKLRGRSLSQRTKALIAIADPKFRDELTFQAKKENIII</sequence>
<feature type="domain" description="Acetyl-CoA hydrolase/transferase N-terminal" evidence="3">
    <location>
        <begin position="5"/>
        <end position="189"/>
    </location>
</feature>
<accession>A0A1I7GQ14</accession>
<dbReference type="STRING" id="155865.SAMN05216515_1087"/>
<evidence type="ECO:0000259" key="3">
    <source>
        <dbReference type="Pfam" id="PF02550"/>
    </source>
</evidence>